<accession>A0A0H4I7R0</accession>
<dbReference type="Pfam" id="PF13416">
    <property type="entry name" value="SBP_bac_8"/>
    <property type="match status" value="1"/>
</dbReference>
<dbReference type="PATRIC" id="fig|330734.3.peg.127"/>
<dbReference type="EMBL" id="CP011494">
    <property type="protein sequence ID" value="AKO51102.1"/>
    <property type="molecule type" value="Genomic_DNA"/>
</dbReference>
<dbReference type="RefSeq" id="WP_048383605.1">
    <property type="nucleotide sequence ID" value="NZ_CP011494.1"/>
</dbReference>
<evidence type="ECO:0000313" key="3">
    <source>
        <dbReference type="Proteomes" id="UP000036406"/>
    </source>
</evidence>
<evidence type="ECO:0000256" key="1">
    <source>
        <dbReference type="SAM" id="SignalP"/>
    </source>
</evidence>
<dbReference type="InterPro" id="IPR027020">
    <property type="entry name" value="YnjB"/>
</dbReference>
<dbReference type="STRING" id="330734.ABA45_00585"/>
<keyword evidence="1" id="KW-0732">Signal</keyword>
<organism evidence="2 3">
    <name type="scientific">Marinobacter psychrophilus</name>
    <dbReference type="NCBI Taxonomy" id="330734"/>
    <lineage>
        <taxon>Bacteria</taxon>
        <taxon>Pseudomonadati</taxon>
        <taxon>Pseudomonadota</taxon>
        <taxon>Gammaproteobacteria</taxon>
        <taxon>Pseudomonadales</taxon>
        <taxon>Marinobacteraceae</taxon>
        <taxon>Marinobacter</taxon>
    </lineage>
</organism>
<dbReference type="PIRSF" id="PIRSF029172">
    <property type="entry name" value="UCP029172_ABC_sbc_YnjB"/>
    <property type="match status" value="1"/>
</dbReference>
<dbReference type="PANTHER" id="PTHR42779">
    <property type="entry name" value="PROTEIN YNJB"/>
    <property type="match status" value="1"/>
</dbReference>
<keyword evidence="3" id="KW-1185">Reference proteome</keyword>
<dbReference type="InterPro" id="IPR006059">
    <property type="entry name" value="SBP"/>
</dbReference>
<evidence type="ECO:0000313" key="2">
    <source>
        <dbReference type="EMBL" id="AKO51102.1"/>
    </source>
</evidence>
<gene>
    <name evidence="2" type="ORF">ABA45_00585</name>
</gene>
<name>A0A0H4I7R0_9GAMM</name>
<dbReference type="NCBIfam" id="NF008633">
    <property type="entry name" value="PRK11622.1"/>
    <property type="match status" value="1"/>
</dbReference>
<proteinExistence type="predicted"/>
<dbReference type="Gene3D" id="3.40.190.10">
    <property type="entry name" value="Periplasmic binding protein-like II"/>
    <property type="match status" value="2"/>
</dbReference>
<sequence>MKSTLLALSVSLALPLGSHAAVSDEWPAIVEQARGQTVYFNAWGGESNTNNTIRWAAGQVEERYGIDLVHVKLGDTAEAVSRVVAEKQGGNTSEGAVDLIWINGENFATLKEAGLLFGPWVGQLPNFSLTDPEKNPAVTTDFTVPVGGMEAPWGKAQVVFYYDKSLTDNPPGSMPELLEWAQENPGEFSYPKPPQYLGTTFLKQALIELTGDGDALYGPVAEADFEAVTAPLWNFLDQLHPHLWRSGRNFPDNGPALRRLMGDGELSLAFSFWPAEVPAAIANNELPPTVESYVLDGGTIGNVSFLAIPFNAQHKSAAMVVANFLLSPEAQAYAQHPDNWGLLTVLSMDQLDAEQKALFEALPSPKGGVTPAELQQVVEEPHASWVEALETAWIERYSGN</sequence>
<dbReference type="Proteomes" id="UP000036406">
    <property type="component" value="Chromosome"/>
</dbReference>
<evidence type="ECO:0008006" key="4">
    <source>
        <dbReference type="Google" id="ProtNLM"/>
    </source>
</evidence>
<reference evidence="2 3" key="1">
    <citation type="submission" date="2015-05" db="EMBL/GenBank/DDBJ databases">
        <title>Complete genome of Marinobacter psychrophilus strain 20041T isolated from sea-ice of the Canadian Basin.</title>
        <authorList>
            <person name="Song L."/>
            <person name="Ren L."/>
            <person name="Yu Y."/>
            <person name="Wang X."/>
        </authorList>
    </citation>
    <scope>NUCLEOTIDE SEQUENCE [LARGE SCALE GENOMIC DNA]</scope>
    <source>
        <strain evidence="2 3">20041</strain>
    </source>
</reference>
<dbReference type="SUPFAM" id="SSF53850">
    <property type="entry name" value="Periplasmic binding protein-like II"/>
    <property type="match status" value="1"/>
</dbReference>
<feature type="signal peptide" evidence="1">
    <location>
        <begin position="1"/>
        <end position="20"/>
    </location>
</feature>
<dbReference type="KEGG" id="mpq:ABA45_00585"/>
<feature type="chain" id="PRO_5005206132" description="ABC transporter substrate-binding protein" evidence="1">
    <location>
        <begin position="21"/>
        <end position="400"/>
    </location>
</feature>
<dbReference type="AlphaFoldDB" id="A0A0H4I7R0"/>
<protein>
    <recommendedName>
        <fullName evidence="4">ABC transporter substrate-binding protein</fullName>
    </recommendedName>
</protein>
<dbReference type="PANTHER" id="PTHR42779:SF1">
    <property type="entry name" value="PROTEIN YNJB"/>
    <property type="match status" value="1"/>
</dbReference>